<dbReference type="InterPro" id="IPR004968">
    <property type="entry name" value="DNA_primase/NTPase_C"/>
</dbReference>
<evidence type="ECO:0000256" key="1">
    <source>
        <dbReference type="ARBA" id="ARBA00022741"/>
    </source>
</evidence>
<gene>
    <name evidence="6" type="ORF">HMPREF1526_00946</name>
</gene>
<proteinExistence type="predicted"/>
<accession>R8VZC4</accession>
<sequence>MNNPVWIDDKGKIVEPEYCRDFLSRHPMRCINDRFYTVDGPLPDESKLKRTIYEEISPWLHAKVAQTVEQIIKALKLAAYTDPLPLQCDRIHVANGTYFLDGTFTEEKEYCNNRLSVPYRADAPAPEHWLRFLSELLEPEDIPALQEYLGYCLIPSTKGQKMLMLIGKGGEGKSRIGVVMNAIFGLNMNTTSIQKIENNRFARADLEGKLLMVDDDLDMNALTKTNYVKSIVTAELRMDLERKKEQSYQGQLYVRFLCFGNGALTALHDRSDGFFRRQIILTTKDKPADRFDDPFLAEKLIAEKEGIFLWMLEGLRRLIANRYHFTISQRAKDNITSAVRDANNILDFLDSEGYVAFKADYEASTKNLYAAYKRWCEDNAENPLSPKSFANQLSQNAERYHLEPVSNLHIGGGKRCRGYMGIYVLLSPMEL</sequence>
<dbReference type="PANTHER" id="PTHR35372">
    <property type="entry name" value="ATP BINDING PROTEIN-RELATED"/>
    <property type="match status" value="1"/>
</dbReference>
<evidence type="ECO:0000256" key="4">
    <source>
        <dbReference type="ARBA" id="ARBA00022840"/>
    </source>
</evidence>
<evidence type="ECO:0000313" key="7">
    <source>
        <dbReference type="Proteomes" id="UP000013981"/>
    </source>
</evidence>
<dbReference type="EMBL" id="AQOB01000004">
    <property type="protein sequence ID" value="EOQ37918.1"/>
    <property type="molecule type" value="Genomic_DNA"/>
</dbReference>
<dbReference type="GO" id="GO:0016787">
    <property type="term" value="F:hydrolase activity"/>
    <property type="evidence" value="ECO:0007669"/>
    <property type="project" value="UniProtKB-KW"/>
</dbReference>
<organism evidence="6 7">
    <name type="scientific">Butyricicoccus pullicaecorum 1.2</name>
    <dbReference type="NCBI Taxonomy" id="1203606"/>
    <lineage>
        <taxon>Bacteria</taxon>
        <taxon>Bacillati</taxon>
        <taxon>Bacillota</taxon>
        <taxon>Clostridia</taxon>
        <taxon>Eubacteriales</taxon>
        <taxon>Butyricicoccaceae</taxon>
        <taxon>Butyricicoccus</taxon>
    </lineage>
</organism>
<dbReference type="NCBIfam" id="TIGR01613">
    <property type="entry name" value="primase_Cterm"/>
    <property type="match status" value="1"/>
</dbReference>
<feature type="domain" description="SF3 helicase" evidence="5">
    <location>
        <begin position="140"/>
        <end position="296"/>
    </location>
</feature>
<dbReference type="Pfam" id="PF03288">
    <property type="entry name" value="Pox_D5"/>
    <property type="match status" value="1"/>
</dbReference>
<keyword evidence="1" id="KW-0547">Nucleotide-binding</keyword>
<dbReference type="eggNOG" id="COG3378">
    <property type="taxonomic scope" value="Bacteria"/>
</dbReference>
<dbReference type="GO" id="GO:0004386">
    <property type="term" value="F:helicase activity"/>
    <property type="evidence" value="ECO:0007669"/>
    <property type="project" value="UniProtKB-KW"/>
</dbReference>
<dbReference type="PANTHER" id="PTHR35372:SF2">
    <property type="entry name" value="SF3 HELICASE DOMAIN-CONTAINING PROTEIN"/>
    <property type="match status" value="1"/>
</dbReference>
<dbReference type="PATRIC" id="fig|1203606.4.peg.908"/>
<evidence type="ECO:0000256" key="3">
    <source>
        <dbReference type="ARBA" id="ARBA00022806"/>
    </source>
</evidence>
<dbReference type="OrthoDB" id="9763644at2"/>
<keyword evidence="7" id="KW-1185">Reference proteome</keyword>
<name>R8VZC4_9FIRM</name>
<dbReference type="Proteomes" id="UP000013981">
    <property type="component" value="Unassembled WGS sequence"/>
</dbReference>
<dbReference type="InterPro" id="IPR051620">
    <property type="entry name" value="ORF904-like_C"/>
</dbReference>
<keyword evidence="2" id="KW-0378">Hydrolase</keyword>
<dbReference type="AlphaFoldDB" id="R8VZC4"/>
<dbReference type="InterPro" id="IPR045455">
    <property type="entry name" value="NrS-1_pol-like_helicase"/>
</dbReference>
<dbReference type="HOGENOM" id="CLU_035811_0_0_9"/>
<dbReference type="Gene3D" id="3.40.50.300">
    <property type="entry name" value="P-loop containing nucleotide triphosphate hydrolases"/>
    <property type="match status" value="1"/>
</dbReference>
<keyword evidence="3" id="KW-0347">Helicase</keyword>
<keyword evidence="4" id="KW-0067">ATP-binding</keyword>
<dbReference type="RefSeq" id="WP_016147147.1">
    <property type="nucleotide sequence ID" value="NZ_KB976103.1"/>
</dbReference>
<evidence type="ECO:0000259" key="5">
    <source>
        <dbReference type="PROSITE" id="PS51206"/>
    </source>
</evidence>
<dbReference type="SUPFAM" id="SSF52540">
    <property type="entry name" value="P-loop containing nucleoside triphosphate hydrolases"/>
    <property type="match status" value="1"/>
</dbReference>
<evidence type="ECO:0000256" key="2">
    <source>
        <dbReference type="ARBA" id="ARBA00022801"/>
    </source>
</evidence>
<dbReference type="InterPro" id="IPR006500">
    <property type="entry name" value="Helicase_put_C_phage/plasmid"/>
</dbReference>
<protein>
    <submittedName>
        <fullName evidence="6">Phage/plasmid primase, P4 family domain-containing protein</fullName>
    </submittedName>
</protein>
<dbReference type="PROSITE" id="PS51206">
    <property type="entry name" value="SF3_HELICASE_1"/>
    <property type="match status" value="1"/>
</dbReference>
<reference evidence="6 7" key="1">
    <citation type="submission" date="2013-01" db="EMBL/GenBank/DDBJ databases">
        <title>The Genome Sequence of Butyricicoccus pullicaecorum 1.2.</title>
        <authorList>
            <consortium name="The Broad Institute Genome Sequencing Platform"/>
            <person name="Earl A."/>
            <person name="Ward D."/>
            <person name="Feldgarden M."/>
            <person name="Gevers D."/>
            <person name="Van Immerseel F."/>
            <person name="Eeckhaut V."/>
            <person name="Walker B."/>
            <person name="Young S.K."/>
            <person name="Zeng Q."/>
            <person name="Gargeya S."/>
            <person name="Fitzgerald M."/>
            <person name="Haas B."/>
            <person name="Abouelleil A."/>
            <person name="Alvarado L."/>
            <person name="Arachchi H.M."/>
            <person name="Berlin A.M."/>
            <person name="Chapman S.B."/>
            <person name="Dewar J."/>
            <person name="Goldberg J."/>
            <person name="Griggs A."/>
            <person name="Gujja S."/>
            <person name="Hansen M."/>
            <person name="Howarth C."/>
            <person name="Imamovic A."/>
            <person name="Larimer J."/>
            <person name="McCowan C."/>
            <person name="Murphy C."/>
            <person name="Neiman D."/>
            <person name="Pearson M."/>
            <person name="Priest M."/>
            <person name="Roberts A."/>
            <person name="Saif S."/>
            <person name="Shea T."/>
            <person name="Sisk P."/>
            <person name="Sykes S."/>
            <person name="Wortman J."/>
            <person name="Nusbaum C."/>
            <person name="Birren B."/>
        </authorList>
    </citation>
    <scope>NUCLEOTIDE SEQUENCE [LARGE SCALE GENOMIC DNA]</scope>
    <source>
        <strain evidence="6 7">1.2</strain>
    </source>
</reference>
<dbReference type="GO" id="GO:0005524">
    <property type="term" value="F:ATP binding"/>
    <property type="evidence" value="ECO:0007669"/>
    <property type="project" value="UniProtKB-KW"/>
</dbReference>
<comment type="caution">
    <text evidence="6">The sequence shown here is derived from an EMBL/GenBank/DDBJ whole genome shotgun (WGS) entry which is preliminary data.</text>
</comment>
<dbReference type="InterPro" id="IPR027417">
    <property type="entry name" value="P-loop_NTPase"/>
</dbReference>
<evidence type="ECO:0000313" key="6">
    <source>
        <dbReference type="EMBL" id="EOQ37918.1"/>
    </source>
</evidence>
<dbReference type="InterPro" id="IPR014015">
    <property type="entry name" value="Helicase_SF3_DNA-vir"/>
</dbReference>
<dbReference type="Pfam" id="PF19263">
    <property type="entry name" value="DUF5906"/>
    <property type="match status" value="1"/>
</dbReference>